<keyword evidence="1" id="KW-0472">Membrane</keyword>
<dbReference type="OrthoDB" id="9153186at2"/>
<reference evidence="2 3" key="1">
    <citation type="submission" date="2016-10" db="EMBL/GenBank/DDBJ databases">
        <authorList>
            <person name="de Groot N.N."/>
        </authorList>
    </citation>
    <scope>NUCLEOTIDE SEQUENCE [LARGE SCALE GENOMIC DNA]</scope>
    <source>
        <strain evidence="2 3">CGMCC 1.7005</strain>
    </source>
</reference>
<dbReference type="InterPro" id="IPR027961">
    <property type="entry name" value="DUF4442"/>
</dbReference>
<organism evidence="2 3">
    <name type="scientific">Lishizhenia tianjinensis</name>
    <dbReference type="NCBI Taxonomy" id="477690"/>
    <lineage>
        <taxon>Bacteria</taxon>
        <taxon>Pseudomonadati</taxon>
        <taxon>Bacteroidota</taxon>
        <taxon>Flavobacteriia</taxon>
        <taxon>Flavobacteriales</taxon>
        <taxon>Crocinitomicaceae</taxon>
        <taxon>Lishizhenia</taxon>
    </lineage>
</organism>
<evidence type="ECO:0000313" key="2">
    <source>
        <dbReference type="EMBL" id="SFT52806.1"/>
    </source>
</evidence>
<dbReference type="InterPro" id="IPR029069">
    <property type="entry name" value="HotDog_dom_sf"/>
</dbReference>
<keyword evidence="1" id="KW-1133">Transmembrane helix</keyword>
<dbReference type="SUPFAM" id="SSF54637">
    <property type="entry name" value="Thioesterase/thiol ester dehydrase-isomerase"/>
    <property type="match status" value="1"/>
</dbReference>
<protein>
    <recommendedName>
        <fullName evidence="4">Acyl-coenzyme A thioesterase PaaI, contains HGG motif</fullName>
    </recommendedName>
</protein>
<dbReference type="EMBL" id="FPAS01000001">
    <property type="protein sequence ID" value="SFT52806.1"/>
    <property type="molecule type" value="Genomic_DNA"/>
</dbReference>
<accession>A0A1I6YQP1</accession>
<dbReference type="Pfam" id="PF14539">
    <property type="entry name" value="DUF4442"/>
    <property type="match status" value="1"/>
</dbReference>
<feature type="transmembrane region" description="Helical" evidence="1">
    <location>
        <begin position="60"/>
        <end position="80"/>
    </location>
</feature>
<dbReference type="Gene3D" id="3.10.129.10">
    <property type="entry name" value="Hotdog Thioesterase"/>
    <property type="match status" value="1"/>
</dbReference>
<dbReference type="Proteomes" id="UP000236454">
    <property type="component" value="Unassembled WGS sequence"/>
</dbReference>
<evidence type="ECO:0008006" key="4">
    <source>
        <dbReference type="Google" id="ProtNLM"/>
    </source>
</evidence>
<evidence type="ECO:0000313" key="3">
    <source>
        <dbReference type="Proteomes" id="UP000236454"/>
    </source>
</evidence>
<dbReference type="STRING" id="477690.SAMN05216474_1098"/>
<proteinExistence type="predicted"/>
<keyword evidence="3" id="KW-1185">Reference proteome</keyword>
<keyword evidence="1" id="KW-0812">Transmembrane</keyword>
<dbReference type="RefSeq" id="WP_090247307.1">
    <property type="nucleotide sequence ID" value="NZ_FPAS01000001.1"/>
</dbReference>
<evidence type="ECO:0000256" key="1">
    <source>
        <dbReference type="SAM" id="Phobius"/>
    </source>
</evidence>
<sequence length="158" mass="17935">MQPVKEISKAKMQRMLWMLGIFKIPLLAFCRPKLVSISEKEVTIGIHLRRRTRNHLGSMYFGALSVGADVSGGILAFYFAERYGLKISFAFKSFEAQFHKRAETDVTFHCTEGDKIKDLVMKAKDLGERQNEKVEIFAKDKSGTIVASFLLELSVKVK</sequence>
<name>A0A1I6YQP1_9FLAO</name>
<dbReference type="AlphaFoldDB" id="A0A1I6YQP1"/>
<gene>
    <name evidence="2" type="ORF">SAMN05216474_1098</name>
</gene>